<reference evidence="1 2" key="1">
    <citation type="journal article" date="2019" name="Genome Biol. Evol.">
        <title>Insights into the evolution of the New World diploid cottons (Gossypium, subgenus Houzingenia) based on genome sequencing.</title>
        <authorList>
            <person name="Grover C.E."/>
            <person name="Arick M.A. 2nd"/>
            <person name="Thrash A."/>
            <person name="Conover J.L."/>
            <person name="Sanders W.S."/>
            <person name="Peterson D.G."/>
            <person name="Frelichowski J.E."/>
            <person name="Scheffler J.A."/>
            <person name="Scheffler B.E."/>
            <person name="Wendel J.F."/>
        </authorList>
    </citation>
    <scope>NUCLEOTIDE SEQUENCE [LARGE SCALE GENOMIC DNA]</scope>
    <source>
        <strain evidence="1">5</strain>
        <tissue evidence="1">Leaf</tissue>
    </source>
</reference>
<name>A0A7J9D5B9_GOSGO</name>
<accession>A0A7J9D5B9</accession>
<sequence>MKPVDSIVEPTPLGKVGCASGFEGKGAMQNQSGQVNTASKVHCEHFDSVLNSDLLAWQRLRSQGVRIKTIQKGTSQNWAS</sequence>
<comment type="caution">
    <text evidence="1">The sequence shown here is derived from an EMBL/GenBank/DDBJ whole genome shotgun (WGS) entry which is preliminary data.</text>
</comment>
<gene>
    <name evidence="1" type="ORF">Gogos_020094</name>
</gene>
<evidence type="ECO:0000313" key="2">
    <source>
        <dbReference type="Proteomes" id="UP000593579"/>
    </source>
</evidence>
<dbReference type="EMBL" id="JABEZY010272084">
    <property type="protein sequence ID" value="MBA0755861.1"/>
    <property type="molecule type" value="Genomic_DNA"/>
</dbReference>
<protein>
    <submittedName>
        <fullName evidence="1">Uncharacterized protein</fullName>
    </submittedName>
</protein>
<evidence type="ECO:0000313" key="1">
    <source>
        <dbReference type="EMBL" id="MBA0755861.1"/>
    </source>
</evidence>
<dbReference type="Proteomes" id="UP000593579">
    <property type="component" value="Unassembled WGS sequence"/>
</dbReference>
<organism evidence="1 2">
    <name type="scientific">Gossypium gossypioides</name>
    <name type="common">Mexican cotton</name>
    <name type="synonym">Selera gossypioides</name>
    <dbReference type="NCBI Taxonomy" id="34282"/>
    <lineage>
        <taxon>Eukaryota</taxon>
        <taxon>Viridiplantae</taxon>
        <taxon>Streptophyta</taxon>
        <taxon>Embryophyta</taxon>
        <taxon>Tracheophyta</taxon>
        <taxon>Spermatophyta</taxon>
        <taxon>Magnoliopsida</taxon>
        <taxon>eudicotyledons</taxon>
        <taxon>Gunneridae</taxon>
        <taxon>Pentapetalae</taxon>
        <taxon>rosids</taxon>
        <taxon>malvids</taxon>
        <taxon>Malvales</taxon>
        <taxon>Malvaceae</taxon>
        <taxon>Malvoideae</taxon>
        <taxon>Gossypium</taxon>
    </lineage>
</organism>
<dbReference type="OrthoDB" id="997924at2759"/>
<proteinExistence type="predicted"/>
<dbReference type="AlphaFoldDB" id="A0A7J9D5B9"/>
<keyword evidence="2" id="KW-1185">Reference proteome</keyword>